<dbReference type="GO" id="GO:0005737">
    <property type="term" value="C:cytoplasm"/>
    <property type="evidence" value="ECO:0007669"/>
    <property type="project" value="TreeGrafter"/>
</dbReference>
<dbReference type="PANTHER" id="PTHR13847:SF281">
    <property type="entry name" value="FAD DEPENDENT OXIDOREDUCTASE DOMAIN-CONTAINING PROTEIN"/>
    <property type="match status" value="1"/>
</dbReference>
<dbReference type="Gene3D" id="3.30.9.10">
    <property type="entry name" value="D-Amino Acid Oxidase, subunit A, domain 2"/>
    <property type="match status" value="1"/>
</dbReference>
<dbReference type="Pfam" id="PF01266">
    <property type="entry name" value="DAO"/>
    <property type="match status" value="1"/>
</dbReference>
<evidence type="ECO:0000313" key="3">
    <source>
        <dbReference type="Proteomes" id="UP001139461"/>
    </source>
</evidence>
<accession>A0A9X1QVN8</accession>
<dbReference type="PANTHER" id="PTHR13847">
    <property type="entry name" value="SARCOSINE DEHYDROGENASE-RELATED"/>
    <property type="match status" value="1"/>
</dbReference>
<name>A0A9X1QVN8_9FLAO</name>
<evidence type="ECO:0000313" key="2">
    <source>
        <dbReference type="EMBL" id="MCG2417464.1"/>
    </source>
</evidence>
<gene>
    <name evidence="2" type="ORF">K8089_00410</name>
</gene>
<keyword evidence="3" id="KW-1185">Reference proteome</keyword>
<evidence type="ECO:0000259" key="1">
    <source>
        <dbReference type="Pfam" id="PF01266"/>
    </source>
</evidence>
<dbReference type="AlphaFoldDB" id="A0A9X1QVN8"/>
<comment type="caution">
    <text evidence="2">The sequence shown here is derived from an EMBL/GenBank/DDBJ whole genome shotgun (WGS) entry which is preliminary data.</text>
</comment>
<proteinExistence type="predicted"/>
<reference evidence="2" key="1">
    <citation type="submission" date="2021-09" db="EMBL/GenBank/DDBJ databases">
        <title>Genome of Aequorivita sp. strain F47161.</title>
        <authorList>
            <person name="Wang Y."/>
        </authorList>
    </citation>
    <scope>NUCLEOTIDE SEQUENCE</scope>
    <source>
        <strain evidence="2">F47161</strain>
    </source>
</reference>
<dbReference type="Gene3D" id="3.50.50.60">
    <property type="entry name" value="FAD/NAD(P)-binding domain"/>
    <property type="match status" value="1"/>
</dbReference>
<organism evidence="2 3">
    <name type="scientific">Aequorivita vitellina</name>
    <dbReference type="NCBI Taxonomy" id="2874475"/>
    <lineage>
        <taxon>Bacteria</taxon>
        <taxon>Pseudomonadati</taxon>
        <taxon>Bacteroidota</taxon>
        <taxon>Flavobacteriia</taxon>
        <taxon>Flavobacteriales</taxon>
        <taxon>Flavobacteriaceae</taxon>
        <taxon>Aequorivita</taxon>
    </lineage>
</organism>
<dbReference type="RefSeq" id="WP_237601285.1">
    <property type="nucleotide sequence ID" value="NZ_JAIRBA010000001.1"/>
</dbReference>
<sequence length="372" mass="41582">MNLSFWENSTWFSNIDFAVIGSGIVGLNCALSLRKKHPKSKIVIFERGVLPSGASTKNAGFACFGSISEILDDLKNHSEEEVVALVKNRVEGLKLLRNTLGDKQLNYQENGGYELFTNEDAELFETCKSKINYVNKLLKPIFNAEVFSEKGNHFGFKNIQPNLIFSKFEGQIDTGKMLLGLIKKASEENILILNSTEITHITDTGENVSLQLNSSENISVKKVFIATNGFAKQFIKEDVTPARAQVLVTKPIENLKLKGTFHLDRGYYYFRNIENRILFGGGRNLDFKAEETTEMHLTELIQNKLEQLLKTVILPNQPFEIERRWSGIMGIGKQKKPILKAVSKNVFCGVRLGGMGVAIGSSIGKQLAELID</sequence>
<dbReference type="InterPro" id="IPR006076">
    <property type="entry name" value="FAD-dep_OxRdtase"/>
</dbReference>
<dbReference type="Proteomes" id="UP001139461">
    <property type="component" value="Unassembled WGS sequence"/>
</dbReference>
<dbReference type="InterPro" id="IPR036188">
    <property type="entry name" value="FAD/NAD-bd_sf"/>
</dbReference>
<dbReference type="SUPFAM" id="SSF51905">
    <property type="entry name" value="FAD/NAD(P)-binding domain"/>
    <property type="match status" value="1"/>
</dbReference>
<feature type="domain" description="FAD dependent oxidoreductase" evidence="1">
    <location>
        <begin position="16"/>
        <end position="370"/>
    </location>
</feature>
<dbReference type="EMBL" id="JAIRBA010000001">
    <property type="protein sequence ID" value="MCG2417464.1"/>
    <property type="molecule type" value="Genomic_DNA"/>
</dbReference>
<protein>
    <submittedName>
        <fullName evidence="2">FAD-binding oxidoreductase</fullName>
    </submittedName>
</protein>